<sequence length="172" mass="18497">MNVDDVVAAKVEAARRRGEAAKRRRAAFAAARKRGLAIRNAAKLRNLSVRTTDGTVSVTPTETHTTEEKPMNLSQNCDLETTPGQHCNRPATLLGLSASVPEMWPAGSASVASFCSIEHAEQEPHPTREQAERGFADVADTCGGRQYIPADAADAWQRLLSAYPAPVPFQSA</sequence>
<proteinExistence type="predicted"/>
<dbReference type="RefSeq" id="WP_317774415.1">
    <property type="nucleotide sequence ID" value="NZ_JAWMAJ010000153.1"/>
</dbReference>
<name>A0ABU4FK67_9ACTN</name>
<evidence type="ECO:0000313" key="2">
    <source>
        <dbReference type="Proteomes" id="UP001187346"/>
    </source>
</evidence>
<gene>
    <name evidence="1" type="ORF">R5A26_34265</name>
</gene>
<dbReference type="EMBL" id="JAWMAJ010000153">
    <property type="protein sequence ID" value="MDV7221014.1"/>
    <property type="molecule type" value="Genomic_DNA"/>
</dbReference>
<organism evidence="1 2">
    <name type="scientific">Streptomyces prunicolor</name>
    <dbReference type="NCBI Taxonomy" id="67348"/>
    <lineage>
        <taxon>Bacteria</taxon>
        <taxon>Bacillati</taxon>
        <taxon>Actinomycetota</taxon>
        <taxon>Actinomycetes</taxon>
        <taxon>Kitasatosporales</taxon>
        <taxon>Streptomycetaceae</taxon>
        <taxon>Streptomyces</taxon>
    </lineage>
</organism>
<protein>
    <submittedName>
        <fullName evidence="1">Uncharacterized protein</fullName>
    </submittedName>
</protein>
<keyword evidence="2" id="KW-1185">Reference proteome</keyword>
<reference evidence="1 2" key="1">
    <citation type="submission" date="2023-10" db="EMBL/GenBank/DDBJ databases">
        <title>Characterization of rhizosphere-enriched actinobacteria from wheat plants lab-grown on chernevaya soil.</title>
        <authorList>
            <person name="Tikhonova E.N."/>
            <person name="Konopkin A."/>
            <person name="Kravchenko I.K."/>
        </authorList>
    </citation>
    <scope>NUCLEOTIDE SEQUENCE [LARGE SCALE GENOMIC DNA]</scope>
    <source>
        <strain evidence="1 2">RR29</strain>
    </source>
</reference>
<evidence type="ECO:0000313" key="1">
    <source>
        <dbReference type="EMBL" id="MDV7221014.1"/>
    </source>
</evidence>
<dbReference type="Proteomes" id="UP001187346">
    <property type="component" value="Unassembled WGS sequence"/>
</dbReference>
<comment type="caution">
    <text evidence="1">The sequence shown here is derived from an EMBL/GenBank/DDBJ whole genome shotgun (WGS) entry which is preliminary data.</text>
</comment>
<accession>A0ABU4FK67</accession>